<dbReference type="Pfam" id="PF01656">
    <property type="entry name" value="CbiA"/>
    <property type="match status" value="1"/>
</dbReference>
<dbReference type="InterPro" id="IPR002586">
    <property type="entry name" value="CobQ/CobB/MinD/ParA_Nub-bd_dom"/>
</dbReference>
<dbReference type="Pfam" id="PF26563">
    <property type="entry name" value="Rv3660c_N"/>
    <property type="match status" value="1"/>
</dbReference>
<dbReference type="SUPFAM" id="SSF52540">
    <property type="entry name" value="P-loop containing nucleoside triphosphate hydrolases"/>
    <property type="match status" value="1"/>
</dbReference>
<dbReference type="HOGENOM" id="CLU_042654_2_0_11"/>
<evidence type="ECO:0000259" key="3">
    <source>
        <dbReference type="Pfam" id="PF26563"/>
    </source>
</evidence>
<reference evidence="4 5" key="1">
    <citation type="journal article" date="2009" name="Stand. Genomic Sci.">
        <title>Complete genome sequence of Stackebrandtia nassauensis type strain (LLR-40K-21).</title>
        <authorList>
            <person name="Munk C."/>
            <person name="Lapidus A."/>
            <person name="Copeland A."/>
            <person name="Jando M."/>
            <person name="Mayilraj S."/>
            <person name="Glavina Del Rio T."/>
            <person name="Nolan M."/>
            <person name="Chen F."/>
            <person name="Lucas S."/>
            <person name="Tice H."/>
            <person name="Cheng J.F."/>
            <person name="Han C."/>
            <person name="Detter J.C."/>
            <person name="Bruce D."/>
            <person name="Goodwin L."/>
            <person name="Chain P."/>
            <person name="Pitluck S."/>
            <person name="Goker M."/>
            <person name="Ovchinikova G."/>
            <person name="Pati A."/>
            <person name="Ivanova N."/>
            <person name="Mavromatis K."/>
            <person name="Chen A."/>
            <person name="Palaniappan K."/>
            <person name="Land M."/>
            <person name="Hauser L."/>
            <person name="Chang Y.J."/>
            <person name="Jeffries C.D."/>
            <person name="Bristow J."/>
            <person name="Eisen J.A."/>
            <person name="Markowitz V."/>
            <person name="Hugenholtz P."/>
            <person name="Kyrpides N.C."/>
            <person name="Klenk H.P."/>
        </authorList>
    </citation>
    <scope>NUCLEOTIDE SEQUENCE [LARGE SCALE GENOMIC DNA]</scope>
    <source>
        <strain evidence="5">DSM 44728 / CIP 108903 / NRRL B-16338 / NBRC 102104 / LLR-40K-21</strain>
    </source>
</reference>
<gene>
    <name evidence="4" type="ordered locus">Snas_5871</name>
</gene>
<dbReference type="InterPro" id="IPR050625">
    <property type="entry name" value="ParA/MinD_ATPase"/>
</dbReference>
<dbReference type="GO" id="GO:0005524">
    <property type="term" value="F:ATP binding"/>
    <property type="evidence" value="ECO:0007669"/>
    <property type="project" value="TreeGrafter"/>
</dbReference>
<dbReference type="GO" id="GO:0009898">
    <property type="term" value="C:cytoplasmic side of plasma membrane"/>
    <property type="evidence" value="ECO:0007669"/>
    <property type="project" value="TreeGrafter"/>
</dbReference>
<dbReference type="GO" id="GO:0005829">
    <property type="term" value="C:cytosol"/>
    <property type="evidence" value="ECO:0007669"/>
    <property type="project" value="TreeGrafter"/>
</dbReference>
<dbReference type="PANTHER" id="PTHR43384">
    <property type="entry name" value="SEPTUM SITE-DETERMINING PROTEIN MIND HOMOLOG, CHLOROPLASTIC-RELATED"/>
    <property type="match status" value="1"/>
</dbReference>
<accession>D3PZ71</accession>
<dbReference type="Gene3D" id="3.40.50.300">
    <property type="entry name" value="P-loop containing nucleotide triphosphate hydrolases"/>
    <property type="match status" value="1"/>
</dbReference>
<dbReference type="GO" id="GO:0051782">
    <property type="term" value="P:negative regulation of cell division"/>
    <property type="evidence" value="ECO:0007669"/>
    <property type="project" value="TreeGrafter"/>
</dbReference>
<evidence type="ECO:0000259" key="2">
    <source>
        <dbReference type="Pfam" id="PF01656"/>
    </source>
</evidence>
<dbReference type="InterPro" id="IPR059050">
    <property type="entry name" value="Rv3660c_N"/>
</dbReference>
<evidence type="ECO:0000256" key="1">
    <source>
        <dbReference type="SAM" id="MobiDB-lite"/>
    </source>
</evidence>
<dbReference type="EMBL" id="CP001778">
    <property type="protein sequence ID" value="ADD45500.1"/>
    <property type="molecule type" value="Genomic_DNA"/>
</dbReference>
<dbReference type="InterPro" id="IPR027417">
    <property type="entry name" value="P-loop_NTPase"/>
</dbReference>
<evidence type="ECO:0000313" key="5">
    <source>
        <dbReference type="Proteomes" id="UP000000844"/>
    </source>
</evidence>
<dbReference type="InterPro" id="IPR022521">
    <property type="entry name" value="Rv3660c"/>
</dbReference>
<proteinExistence type="predicted"/>
<feature type="region of interest" description="Disordered" evidence="1">
    <location>
        <begin position="350"/>
        <end position="369"/>
    </location>
</feature>
<feature type="domain" description="CobQ/CobB/MinD/ParA nucleotide binding" evidence="2">
    <location>
        <begin position="126"/>
        <end position="330"/>
    </location>
</feature>
<dbReference type="STRING" id="446470.Snas_5871"/>
<protein>
    <submittedName>
        <fullName evidence="4">Uncharacterized protein</fullName>
    </submittedName>
</protein>
<name>D3PZ71_STANL</name>
<keyword evidence="5" id="KW-1185">Reference proteome</keyword>
<dbReference type="AlphaFoldDB" id="D3PZ71"/>
<evidence type="ECO:0000313" key="4">
    <source>
        <dbReference type="EMBL" id="ADD45500.1"/>
    </source>
</evidence>
<dbReference type="NCBIfam" id="TIGR03815">
    <property type="entry name" value="CpaE_hom_Actino"/>
    <property type="match status" value="1"/>
</dbReference>
<feature type="domain" description="Rv3660c-like CheY-like N-terminal" evidence="3">
    <location>
        <begin position="13"/>
        <end position="119"/>
    </location>
</feature>
<organism evidence="4 5">
    <name type="scientific">Stackebrandtia nassauensis (strain DSM 44728 / CIP 108903 / NRRL B-16338 / NBRC 102104 / LLR-40K-21)</name>
    <dbReference type="NCBI Taxonomy" id="446470"/>
    <lineage>
        <taxon>Bacteria</taxon>
        <taxon>Bacillati</taxon>
        <taxon>Actinomycetota</taxon>
        <taxon>Actinomycetes</taxon>
        <taxon>Glycomycetales</taxon>
        <taxon>Glycomycetaceae</taxon>
        <taxon>Stackebrandtia</taxon>
    </lineage>
</organism>
<dbReference type="eggNOG" id="COG0455">
    <property type="taxonomic scope" value="Bacteria"/>
</dbReference>
<dbReference type="GO" id="GO:0016887">
    <property type="term" value="F:ATP hydrolysis activity"/>
    <property type="evidence" value="ECO:0007669"/>
    <property type="project" value="TreeGrafter"/>
</dbReference>
<sequence>MDNTADARPLFITGDELTRAALRKLATAAGTEAHHAPTPDAARRHWNRATVVVIAADLAQACADARLPHRGEIILLTGPELPYDQAWPLALAMGATQVASLPEAGAWLARQLAPATTRPHRAPVATITGARGGVGASTLAAGLAIAAADSGRTTLLIDADPRGGGLDVLLGWENRDGLRWPDLTGMPGPYDPDRLRPSLPHDSHLGLLSFSRNRSVHLDPATVTAVLDAATRSHDLVVIDAPRYGEPWLPDLISGSTLLGLVVPAEVRAIAAARQAIAVHAPQTDRARLILATTTPARLSTTDIVNAVGVPVATEIRRDPRLAAAAETGALPTRARHGTLVTAAKALLTELPDPQPDEPATPQLAGAPS</sequence>
<dbReference type="RefSeq" id="WP_013021071.1">
    <property type="nucleotide sequence ID" value="NC_013947.1"/>
</dbReference>
<dbReference type="KEGG" id="sna:Snas_5871"/>
<dbReference type="Proteomes" id="UP000000844">
    <property type="component" value="Chromosome"/>
</dbReference>
<dbReference type="PANTHER" id="PTHR43384:SF11">
    <property type="entry name" value="SEPTUM SITE DETERMINING PROTEIN"/>
    <property type="match status" value="1"/>
</dbReference>